<evidence type="ECO:0000256" key="1">
    <source>
        <dbReference type="SAM" id="Phobius"/>
    </source>
</evidence>
<protein>
    <submittedName>
        <fullName evidence="2">Uncharacterized protein</fullName>
    </submittedName>
</protein>
<dbReference type="Proteomes" id="UP000240830">
    <property type="component" value="Unassembled WGS sequence"/>
</dbReference>
<dbReference type="OrthoDB" id="2020070at2759"/>
<sequence>MKSTTARMAAPMVTRNELWKEKIEHVSHKFTATPVFRADHRTLAQRALERAMALKERYSFRVVVFAWRRRASLKRLVNSLQKSAYFGFKVNLEFHLDGEASERVLEYVSQVDWQHGTIRTIMESWEARSDDEFAFFFEDDIEVAPRFFEYSVIALEKYILPGGQLANQTVLTERFFGISLVTPRYNEIAMKPVDWIPSQEIGMEESQFLFQLPSSWGALLIPWFWRQFLQFYRWRRDKDGSDLKQSIPDSAVRYWRRSWKKFLIEFMYMRGLYMLYPALERQISFSTHHREPGEHTKGRPEEHLVDELGTIKLNYFTVPLALEKDAQQVDRMIAEMKPLSQLPIVSFHHERVQNVHALTQLGLFTVEVMEKHGWDHSKYRVNPTCVLDTITFPVHGQEETERFLIYEPQLSLGHQLNALQNAAAYAAILNRTLVLPPLVAPSDHTIRVALEQIADFDKHSFVKMLPVDDFIARHDGWIDRVAQFVPWTIRDRNMMKMRDNVLIDAGFVPAGQAILHVFPTKEQEIRQQFGGCQDQVLAFRHLFGSFTSFADPERDSAYRQWTAKLKVSKPIRVWIQAMVEQFDQPLACVEYSRGDDPTVCGADLDKIHSLTDEQASILQMNCRASLEETILHAIHRSENISPATLYVISDVPHSSNPFPVRLASRRDILDAQVDGLRDVPSEIRMQIAEIVEAEFDYRLDHNMKVALQLQRYFIPSRYHAVSGSHYAHCRTIGNSLTLVGRLLVIAVGVVVVCTGLYLFTAPNVSTETSWREQLRALPRPLSAPKRADRSQLTQRAIHAAEQLRGNCTFRVIVFAWKRRASLRRLLQSLEVDYRGFPVHLDFHMDGEAHEKVIDFVDSYRWEHGRTRINRHAERVGLERVF</sequence>
<organism evidence="2 3">
    <name type="scientific">Paramicrosporidium saccamoebae</name>
    <dbReference type="NCBI Taxonomy" id="1246581"/>
    <lineage>
        <taxon>Eukaryota</taxon>
        <taxon>Fungi</taxon>
        <taxon>Fungi incertae sedis</taxon>
        <taxon>Cryptomycota</taxon>
        <taxon>Cryptomycota incertae sedis</taxon>
        <taxon>Paramicrosporidium</taxon>
    </lineage>
</organism>
<keyword evidence="1" id="KW-0472">Membrane</keyword>
<keyword evidence="1" id="KW-0812">Transmembrane</keyword>
<evidence type="ECO:0000313" key="3">
    <source>
        <dbReference type="Proteomes" id="UP000240830"/>
    </source>
</evidence>
<dbReference type="Gene3D" id="3.90.550.10">
    <property type="entry name" value="Spore Coat Polysaccharide Biosynthesis Protein SpsA, Chain A"/>
    <property type="match status" value="1"/>
</dbReference>
<dbReference type="PANTHER" id="PTHR33604">
    <property type="entry name" value="OSJNBA0004B13.7 PROTEIN"/>
    <property type="match status" value="1"/>
</dbReference>
<evidence type="ECO:0000313" key="2">
    <source>
        <dbReference type="EMBL" id="PJF20060.1"/>
    </source>
</evidence>
<reference evidence="2 3" key="1">
    <citation type="submission" date="2016-10" db="EMBL/GenBank/DDBJ databases">
        <title>The genome of Paramicrosporidium saccamoebae is the missing link in understanding Cryptomycota and Microsporidia evolution.</title>
        <authorList>
            <person name="Quandt C.A."/>
            <person name="Beaudet D."/>
            <person name="Corsaro D."/>
            <person name="Michel R."/>
            <person name="Corradi N."/>
            <person name="James T."/>
        </authorList>
    </citation>
    <scope>NUCLEOTIDE SEQUENCE [LARGE SCALE GENOMIC DNA]</scope>
    <source>
        <strain evidence="2 3">KSL3</strain>
    </source>
</reference>
<dbReference type="EMBL" id="MTSL01000010">
    <property type="protein sequence ID" value="PJF20060.1"/>
    <property type="molecule type" value="Genomic_DNA"/>
</dbReference>
<name>A0A2H9TQV8_9FUNG</name>
<accession>A0A2H9TQV8</accession>
<comment type="caution">
    <text evidence="2">The sequence shown here is derived from an EMBL/GenBank/DDBJ whole genome shotgun (WGS) entry which is preliminary data.</text>
</comment>
<keyword evidence="1" id="KW-1133">Transmembrane helix</keyword>
<feature type="transmembrane region" description="Helical" evidence="1">
    <location>
        <begin position="738"/>
        <end position="759"/>
    </location>
</feature>
<proteinExistence type="predicted"/>
<dbReference type="PANTHER" id="PTHR33604:SF3">
    <property type="entry name" value="OSJNBA0004B13.7 PROTEIN"/>
    <property type="match status" value="1"/>
</dbReference>
<gene>
    <name evidence="2" type="ORF">PSACC_00117</name>
</gene>
<dbReference type="InterPro" id="IPR029044">
    <property type="entry name" value="Nucleotide-diphossugar_trans"/>
</dbReference>
<keyword evidence="3" id="KW-1185">Reference proteome</keyword>
<dbReference type="STRING" id="1246581.A0A2H9TQV8"/>
<dbReference type="AlphaFoldDB" id="A0A2H9TQV8"/>